<accession>A0ABT9VQI3</accession>
<organism evidence="2 3">
    <name type="scientific">Aeribacillus alveayuensis</name>
    <dbReference type="NCBI Taxonomy" id="279215"/>
    <lineage>
        <taxon>Bacteria</taxon>
        <taxon>Bacillati</taxon>
        <taxon>Bacillota</taxon>
        <taxon>Bacilli</taxon>
        <taxon>Bacillales</taxon>
        <taxon>Bacillaceae</taxon>
        <taxon>Aeribacillus</taxon>
    </lineage>
</organism>
<feature type="transmembrane region" description="Helical" evidence="1">
    <location>
        <begin position="40"/>
        <end position="58"/>
    </location>
</feature>
<keyword evidence="1" id="KW-1133">Transmembrane helix</keyword>
<proteinExistence type="predicted"/>
<protein>
    <submittedName>
        <fullName evidence="2">Uncharacterized protein</fullName>
    </submittedName>
</protein>
<name>A0ABT9VQI3_9BACI</name>
<dbReference type="RefSeq" id="WP_419152385.1">
    <property type="nucleotide sequence ID" value="NZ_JAUSTR010000011.1"/>
</dbReference>
<comment type="caution">
    <text evidence="2">The sequence shown here is derived from an EMBL/GenBank/DDBJ whole genome shotgun (WGS) entry which is preliminary data.</text>
</comment>
<sequence length="107" mass="11831">MTKFMIGSLGIILGGICLLITLAGGAIVLPEGDLLKAVSFNLAIGTFIMTTAIILPFVPSIASIAFFFLMLIWLTLFFIFCGNVVKTRKIKWLNAWQTKEIDFKQTK</sequence>
<dbReference type="Proteomes" id="UP001225646">
    <property type="component" value="Unassembled WGS sequence"/>
</dbReference>
<evidence type="ECO:0000313" key="2">
    <source>
        <dbReference type="EMBL" id="MDQ0163239.1"/>
    </source>
</evidence>
<keyword evidence="1" id="KW-0812">Transmembrane</keyword>
<feature type="transmembrane region" description="Helical" evidence="1">
    <location>
        <begin position="64"/>
        <end position="85"/>
    </location>
</feature>
<keyword evidence="3" id="KW-1185">Reference proteome</keyword>
<gene>
    <name evidence="2" type="ORF">J2S06_002317</name>
</gene>
<dbReference type="EMBL" id="JAUSTR010000011">
    <property type="protein sequence ID" value="MDQ0163239.1"/>
    <property type="molecule type" value="Genomic_DNA"/>
</dbReference>
<feature type="transmembrane region" description="Helical" evidence="1">
    <location>
        <begin position="6"/>
        <end position="28"/>
    </location>
</feature>
<evidence type="ECO:0000313" key="3">
    <source>
        <dbReference type="Proteomes" id="UP001225646"/>
    </source>
</evidence>
<keyword evidence="1" id="KW-0472">Membrane</keyword>
<evidence type="ECO:0000256" key="1">
    <source>
        <dbReference type="SAM" id="Phobius"/>
    </source>
</evidence>
<reference evidence="2 3" key="1">
    <citation type="submission" date="2023-07" db="EMBL/GenBank/DDBJ databases">
        <title>Genomic Encyclopedia of Type Strains, Phase IV (KMG-IV): sequencing the most valuable type-strain genomes for metagenomic binning, comparative biology and taxonomic classification.</title>
        <authorList>
            <person name="Goeker M."/>
        </authorList>
    </citation>
    <scope>NUCLEOTIDE SEQUENCE [LARGE SCALE GENOMIC DNA]</scope>
    <source>
        <strain evidence="2 3">DSM 19092</strain>
    </source>
</reference>